<keyword evidence="1" id="KW-0472">Membrane</keyword>
<accession>A0ABV3L6T6</accession>
<dbReference type="RefSeq" id="WP_366193063.1">
    <property type="nucleotide sequence ID" value="NZ_JBFBVU010000011.1"/>
</dbReference>
<sequence>MDDRTRATLADLALAGLTFSGAAVLLVGAASLPPPRFEPLGSAALPRILGSILFLFAAIIAITAIRRASNGKPAPTAKATVPKADPKRGALVLAALIIYAFMLDVLRVPFLVATPLFVTATGLSIGARSWRNLAAFAVLGLILAGGISVVLERFLYVRIG</sequence>
<reference evidence="3 4" key="1">
    <citation type="submission" date="2024-07" db="EMBL/GenBank/DDBJ databases">
        <authorList>
            <person name="Kang M."/>
        </authorList>
    </citation>
    <scope>NUCLEOTIDE SEQUENCE [LARGE SCALE GENOMIC DNA]</scope>
    <source>
        <strain evidence="3 4">DFM31</strain>
    </source>
</reference>
<organism evidence="3 4">
    <name type="scientific">Meridianimarinicoccus marinus</name>
    <dbReference type="NCBI Taxonomy" id="3231483"/>
    <lineage>
        <taxon>Bacteria</taxon>
        <taxon>Pseudomonadati</taxon>
        <taxon>Pseudomonadota</taxon>
        <taxon>Alphaproteobacteria</taxon>
        <taxon>Rhodobacterales</taxon>
        <taxon>Paracoccaceae</taxon>
        <taxon>Meridianimarinicoccus</taxon>
    </lineage>
</organism>
<proteinExistence type="predicted"/>
<feature type="domain" description="DUF1468" evidence="2">
    <location>
        <begin position="16"/>
        <end position="158"/>
    </location>
</feature>
<keyword evidence="1" id="KW-0812">Transmembrane</keyword>
<keyword evidence="4" id="KW-1185">Reference proteome</keyword>
<evidence type="ECO:0000313" key="3">
    <source>
        <dbReference type="EMBL" id="MEV8467285.1"/>
    </source>
</evidence>
<evidence type="ECO:0000256" key="1">
    <source>
        <dbReference type="SAM" id="Phobius"/>
    </source>
</evidence>
<dbReference type="EMBL" id="JBFBVU010000011">
    <property type="protein sequence ID" value="MEV8467285.1"/>
    <property type="molecule type" value="Genomic_DNA"/>
</dbReference>
<feature type="transmembrane region" description="Helical" evidence="1">
    <location>
        <begin position="12"/>
        <end position="32"/>
    </location>
</feature>
<gene>
    <name evidence="3" type="ORF">AB0T83_10885</name>
</gene>
<evidence type="ECO:0000259" key="2">
    <source>
        <dbReference type="Pfam" id="PF07331"/>
    </source>
</evidence>
<keyword evidence="1" id="KW-1133">Transmembrane helix</keyword>
<dbReference type="Pfam" id="PF07331">
    <property type="entry name" value="TctB"/>
    <property type="match status" value="1"/>
</dbReference>
<feature type="transmembrane region" description="Helical" evidence="1">
    <location>
        <begin position="44"/>
        <end position="65"/>
    </location>
</feature>
<protein>
    <submittedName>
        <fullName evidence="3">Tripartite tricarboxylate transporter TctB family protein</fullName>
    </submittedName>
</protein>
<dbReference type="InterPro" id="IPR009936">
    <property type="entry name" value="DUF1468"/>
</dbReference>
<feature type="transmembrane region" description="Helical" evidence="1">
    <location>
        <begin position="133"/>
        <end position="156"/>
    </location>
</feature>
<name>A0ABV3L6T6_9RHOB</name>
<comment type="caution">
    <text evidence="3">The sequence shown here is derived from an EMBL/GenBank/DDBJ whole genome shotgun (WGS) entry which is preliminary data.</text>
</comment>
<feature type="transmembrane region" description="Helical" evidence="1">
    <location>
        <begin position="90"/>
        <end position="113"/>
    </location>
</feature>
<dbReference type="Proteomes" id="UP001553161">
    <property type="component" value="Unassembled WGS sequence"/>
</dbReference>
<evidence type="ECO:0000313" key="4">
    <source>
        <dbReference type="Proteomes" id="UP001553161"/>
    </source>
</evidence>